<dbReference type="PATRIC" id="fig|947033.5.peg.829"/>
<dbReference type="STRING" id="947033.Lste_0775"/>
<dbReference type="EMBL" id="LNYY01000016">
    <property type="protein sequence ID" value="KTD70171.1"/>
    <property type="molecule type" value="Genomic_DNA"/>
</dbReference>
<organism evidence="2 3">
    <name type="scientific">Legionella steelei</name>
    <dbReference type="NCBI Taxonomy" id="947033"/>
    <lineage>
        <taxon>Bacteria</taxon>
        <taxon>Pseudomonadati</taxon>
        <taxon>Pseudomonadota</taxon>
        <taxon>Gammaproteobacteria</taxon>
        <taxon>Legionellales</taxon>
        <taxon>Legionellaceae</taxon>
        <taxon>Legionella</taxon>
    </lineage>
</organism>
<evidence type="ECO:0008006" key="4">
    <source>
        <dbReference type="Google" id="ProtNLM"/>
    </source>
</evidence>
<dbReference type="AlphaFoldDB" id="A0A0W0ZLZ4"/>
<reference evidence="2 3" key="1">
    <citation type="submission" date="2015-11" db="EMBL/GenBank/DDBJ databases">
        <title>Genomic analysis of 38 Legionella species identifies large and diverse effector repertoires.</title>
        <authorList>
            <person name="Burstein D."/>
            <person name="Amaro F."/>
            <person name="Zusman T."/>
            <person name="Lifshitz Z."/>
            <person name="Cohen O."/>
            <person name="Gilbert J.A."/>
            <person name="Pupko T."/>
            <person name="Shuman H.A."/>
            <person name="Segal G."/>
        </authorList>
    </citation>
    <scope>NUCLEOTIDE SEQUENCE [LARGE SCALE GENOMIC DNA]</scope>
    <source>
        <strain evidence="2 3">IMVS3376</strain>
    </source>
</reference>
<gene>
    <name evidence="2" type="ORF">Lste_0775</name>
</gene>
<dbReference type="Proteomes" id="UP000054926">
    <property type="component" value="Unassembled WGS sequence"/>
</dbReference>
<protein>
    <recommendedName>
        <fullName evidence="4">Secreted protein</fullName>
    </recommendedName>
</protein>
<feature type="signal peptide" evidence="1">
    <location>
        <begin position="1"/>
        <end position="19"/>
    </location>
</feature>
<keyword evidence="3" id="KW-1185">Reference proteome</keyword>
<sequence>MKKWMILATTSLMMMNAHADNKSWCGYKDYFRLSDTSHPGIYVVSGFNDADVLLHIVGPRSFELLDSFQCRSGYAHVTVAYDSENWCVLDIKDGPLMNHPSVSASCNGIRYIDTVYDGIGTYSYTINLD</sequence>
<comment type="caution">
    <text evidence="2">The sequence shown here is derived from an EMBL/GenBank/DDBJ whole genome shotgun (WGS) entry which is preliminary data.</text>
</comment>
<dbReference type="OrthoDB" id="5639313at2"/>
<evidence type="ECO:0000256" key="1">
    <source>
        <dbReference type="SAM" id="SignalP"/>
    </source>
</evidence>
<feature type="chain" id="PRO_5006918824" description="Secreted protein" evidence="1">
    <location>
        <begin position="20"/>
        <end position="129"/>
    </location>
</feature>
<dbReference type="RefSeq" id="WP_058509775.1">
    <property type="nucleotide sequence ID" value="NZ_DAIOMV010000026.1"/>
</dbReference>
<evidence type="ECO:0000313" key="3">
    <source>
        <dbReference type="Proteomes" id="UP000054926"/>
    </source>
</evidence>
<evidence type="ECO:0000313" key="2">
    <source>
        <dbReference type="EMBL" id="KTD70171.1"/>
    </source>
</evidence>
<accession>A0A0W0ZLZ4</accession>
<name>A0A0W0ZLZ4_9GAMM</name>
<proteinExistence type="predicted"/>
<keyword evidence="1" id="KW-0732">Signal</keyword>